<feature type="domain" description="VOC" evidence="1">
    <location>
        <begin position="3"/>
        <end position="128"/>
    </location>
</feature>
<dbReference type="PROSITE" id="PS51819">
    <property type="entry name" value="VOC"/>
    <property type="match status" value="1"/>
</dbReference>
<proteinExistence type="predicted"/>
<gene>
    <name evidence="2" type="ORF">MNBD_ACTINO02-1710</name>
</gene>
<organism evidence="2">
    <name type="scientific">hydrothermal vent metagenome</name>
    <dbReference type="NCBI Taxonomy" id="652676"/>
    <lineage>
        <taxon>unclassified sequences</taxon>
        <taxon>metagenomes</taxon>
        <taxon>ecological metagenomes</taxon>
    </lineage>
</organism>
<accession>A0A3B0RK29</accession>
<dbReference type="EMBL" id="UOEK01000020">
    <property type="protein sequence ID" value="VAV91911.1"/>
    <property type="molecule type" value="Genomic_DNA"/>
</dbReference>
<evidence type="ECO:0000313" key="2">
    <source>
        <dbReference type="EMBL" id="VAV91911.1"/>
    </source>
</evidence>
<dbReference type="PANTHER" id="PTHR39434:SF1">
    <property type="entry name" value="VOC DOMAIN-CONTAINING PROTEIN"/>
    <property type="match status" value="1"/>
</dbReference>
<dbReference type="AlphaFoldDB" id="A0A3B0RK29"/>
<protein>
    <recommendedName>
        <fullName evidence="1">VOC domain-containing protein</fullName>
    </recommendedName>
</protein>
<sequence>MSAAFHLAFPVTDIESTRAFYRDVLGCRVGRETDHWIDIDFFGNQISAHVTTVVEPAMTSEVDGIDVPLRHLGAVLDSETWRALGERIAAHGVPFLIAPTIRFEGKPGEQGTMFIQDPSSNGIEFKTFTHSDEVFAA</sequence>
<name>A0A3B0RK29_9ZZZZ</name>
<dbReference type="InterPro" id="IPR029068">
    <property type="entry name" value="Glyas_Bleomycin-R_OHBP_Dase"/>
</dbReference>
<dbReference type="InterPro" id="IPR004360">
    <property type="entry name" value="Glyas_Fos-R_dOase_dom"/>
</dbReference>
<dbReference type="SUPFAM" id="SSF54593">
    <property type="entry name" value="Glyoxalase/Bleomycin resistance protein/Dihydroxybiphenyl dioxygenase"/>
    <property type="match status" value="1"/>
</dbReference>
<dbReference type="InterPro" id="IPR037523">
    <property type="entry name" value="VOC_core"/>
</dbReference>
<evidence type="ECO:0000259" key="1">
    <source>
        <dbReference type="PROSITE" id="PS51819"/>
    </source>
</evidence>
<dbReference type="PANTHER" id="PTHR39434">
    <property type="match status" value="1"/>
</dbReference>
<dbReference type="Gene3D" id="3.10.180.10">
    <property type="entry name" value="2,3-Dihydroxybiphenyl 1,2-Dioxygenase, domain 1"/>
    <property type="match status" value="1"/>
</dbReference>
<reference evidence="2" key="1">
    <citation type="submission" date="2018-06" db="EMBL/GenBank/DDBJ databases">
        <authorList>
            <person name="Zhirakovskaya E."/>
        </authorList>
    </citation>
    <scope>NUCLEOTIDE SEQUENCE</scope>
</reference>
<dbReference type="Pfam" id="PF00903">
    <property type="entry name" value="Glyoxalase"/>
    <property type="match status" value="1"/>
</dbReference>